<evidence type="ECO:0000256" key="3">
    <source>
        <dbReference type="ARBA" id="ARBA00023002"/>
    </source>
</evidence>
<keyword evidence="5" id="KW-0627">Porphyrin biosynthesis</keyword>
<comment type="caution">
    <text evidence="6">The sequence shown here is derived from an EMBL/GenBank/DDBJ whole genome shotgun (WGS) entry which is preliminary data.</text>
</comment>
<evidence type="ECO:0000313" key="6">
    <source>
        <dbReference type="EMBL" id="MBI5974341.1"/>
    </source>
</evidence>
<name>A0ABS0T6G8_9STAP</name>
<reference evidence="6 7" key="1">
    <citation type="submission" date="2020-04" db="EMBL/GenBank/DDBJ databases">
        <title>Staphylococcus species from domestic dog.</title>
        <authorList>
            <person name="Paterson G.K."/>
        </authorList>
    </citation>
    <scope>NUCLEOTIDE SEQUENCE [LARGE SCALE GENOMIC DNA]</scope>
    <source>
        <strain evidence="6 7">H16/1A</strain>
    </source>
</reference>
<keyword evidence="7" id="KW-1185">Reference proteome</keyword>
<dbReference type="Pfam" id="PF13241">
    <property type="entry name" value="NAD_binding_7"/>
    <property type="match status" value="1"/>
</dbReference>
<dbReference type="InterPro" id="IPR036291">
    <property type="entry name" value="NAD(P)-bd_dom_sf"/>
</dbReference>
<evidence type="ECO:0000256" key="4">
    <source>
        <dbReference type="ARBA" id="ARBA00023027"/>
    </source>
</evidence>
<dbReference type="EC" id="1.3.1.76" evidence="2"/>
<comment type="pathway">
    <text evidence="1">Porphyrin-containing compound metabolism; siroheme biosynthesis; sirohydrochlorin from precorrin-2: step 1/1.</text>
</comment>
<dbReference type="Gene3D" id="3.40.50.720">
    <property type="entry name" value="NAD(P)-binding Rossmann-like Domain"/>
    <property type="match status" value="1"/>
</dbReference>
<dbReference type="InterPro" id="IPR028161">
    <property type="entry name" value="Met8-like"/>
</dbReference>
<dbReference type="RefSeq" id="WP_198617128.1">
    <property type="nucleotide sequence ID" value="NZ_JABANU010000003.1"/>
</dbReference>
<sequence>MYPIQLNLKRKHIVIVGGGKIAWRKLQKLKGEDCTIDIVSPTFDSLFLNADLPAHIQCFSKQYEAKDIALADLIIIATNDKDVNDRVRLDAKRHQWVNHTGDRSQSDFFNMKTVAFDGVTFNISSDGESIQKTQYYAEKLEAFLKSLEGDYDAKN</sequence>
<proteinExistence type="predicted"/>
<evidence type="ECO:0000313" key="7">
    <source>
        <dbReference type="Proteomes" id="UP000751852"/>
    </source>
</evidence>
<keyword evidence="4" id="KW-0520">NAD</keyword>
<keyword evidence="3" id="KW-0560">Oxidoreductase</keyword>
<gene>
    <name evidence="6" type="ORF">HHH54_01860</name>
</gene>
<evidence type="ECO:0000256" key="5">
    <source>
        <dbReference type="ARBA" id="ARBA00023244"/>
    </source>
</evidence>
<accession>A0ABS0T6G8</accession>
<evidence type="ECO:0000256" key="2">
    <source>
        <dbReference type="ARBA" id="ARBA00012400"/>
    </source>
</evidence>
<organism evidence="6 7">
    <name type="scientific">Staphylococcus canis</name>
    <dbReference type="NCBI Taxonomy" id="2724942"/>
    <lineage>
        <taxon>Bacteria</taxon>
        <taxon>Bacillati</taxon>
        <taxon>Bacillota</taxon>
        <taxon>Bacilli</taxon>
        <taxon>Bacillales</taxon>
        <taxon>Staphylococcaceae</taxon>
        <taxon>Staphylococcus</taxon>
    </lineage>
</organism>
<dbReference type="Proteomes" id="UP000751852">
    <property type="component" value="Unassembled WGS sequence"/>
</dbReference>
<dbReference type="EMBL" id="JABANU010000003">
    <property type="protein sequence ID" value="MBI5974341.1"/>
    <property type="molecule type" value="Genomic_DNA"/>
</dbReference>
<dbReference type="PANTHER" id="PTHR35330:SF1">
    <property type="entry name" value="SIROHEME BIOSYNTHESIS PROTEIN MET8"/>
    <property type="match status" value="1"/>
</dbReference>
<dbReference type="PANTHER" id="PTHR35330">
    <property type="entry name" value="SIROHEME BIOSYNTHESIS PROTEIN MET8"/>
    <property type="match status" value="1"/>
</dbReference>
<dbReference type="SUPFAM" id="SSF51735">
    <property type="entry name" value="NAD(P)-binding Rossmann-fold domains"/>
    <property type="match status" value="1"/>
</dbReference>
<evidence type="ECO:0000256" key="1">
    <source>
        <dbReference type="ARBA" id="ARBA00005010"/>
    </source>
</evidence>
<protein>
    <recommendedName>
        <fullName evidence="2">precorrin-2 dehydrogenase</fullName>
        <ecNumber evidence="2">1.3.1.76</ecNumber>
    </recommendedName>
</protein>